<feature type="compositionally biased region" description="Basic and acidic residues" evidence="1">
    <location>
        <begin position="1"/>
        <end position="24"/>
    </location>
</feature>
<feature type="compositionally biased region" description="Acidic residues" evidence="1">
    <location>
        <begin position="44"/>
        <end position="53"/>
    </location>
</feature>
<name>A0A931F9V3_9ENTE</name>
<organism evidence="2 3">
    <name type="scientific">Enterococcus lacertideformus</name>
    <dbReference type="NCBI Taxonomy" id="2771493"/>
    <lineage>
        <taxon>Bacteria</taxon>
        <taxon>Bacillati</taxon>
        <taxon>Bacillota</taxon>
        <taxon>Bacilli</taxon>
        <taxon>Lactobacillales</taxon>
        <taxon>Enterococcaceae</taxon>
        <taxon>Enterococcus</taxon>
    </lineage>
</organism>
<dbReference type="Proteomes" id="UP000637757">
    <property type="component" value="Unassembled WGS sequence"/>
</dbReference>
<evidence type="ECO:0000313" key="2">
    <source>
        <dbReference type="EMBL" id="MBF8808050.1"/>
    </source>
</evidence>
<gene>
    <name evidence="2" type="ORF">IC227_06565</name>
</gene>
<proteinExistence type="predicted"/>
<accession>A0A931F9V3</accession>
<protein>
    <submittedName>
        <fullName evidence="2">Uncharacterized protein</fullName>
    </submittedName>
</protein>
<sequence length="53" mass="6141">MNEPAEKDEVLETFREDETSRLTEEVEEQDNDNPLDNHLSTEEIVVDEDGVVH</sequence>
<evidence type="ECO:0000313" key="3">
    <source>
        <dbReference type="Proteomes" id="UP000637757"/>
    </source>
</evidence>
<comment type="caution">
    <text evidence="2">The sequence shown here is derived from an EMBL/GenBank/DDBJ whole genome shotgun (WGS) entry which is preliminary data.</text>
</comment>
<feature type="region of interest" description="Disordered" evidence="1">
    <location>
        <begin position="1"/>
        <end position="53"/>
    </location>
</feature>
<dbReference type="EMBL" id="JADAKE010000016">
    <property type="protein sequence ID" value="MBF8808050.1"/>
    <property type="molecule type" value="Genomic_DNA"/>
</dbReference>
<reference evidence="2" key="1">
    <citation type="submission" date="2020-09" db="EMBL/GenBank/DDBJ databases">
        <title>Genomic insights into the novelty and pathogenicity of a unique biofilm-forming Enterococcus sp. bacteria (Enterococcus lacertideformus) identified in reptiles.</title>
        <authorList>
            <person name="Agius J.E."/>
            <person name="Phalen D.N."/>
            <person name="Rose K."/>
            <person name="Eden J.-S."/>
        </authorList>
    </citation>
    <scope>NUCLEOTIDE SEQUENCE</scope>
    <source>
        <strain evidence="2">PHRS 0518</strain>
    </source>
</reference>
<keyword evidence="3" id="KW-1185">Reference proteome</keyword>
<evidence type="ECO:0000256" key="1">
    <source>
        <dbReference type="SAM" id="MobiDB-lite"/>
    </source>
</evidence>
<dbReference type="AlphaFoldDB" id="A0A931F9V3"/>